<dbReference type="GO" id="GO:0080032">
    <property type="term" value="F:methyl jasmonate esterase activity"/>
    <property type="evidence" value="ECO:0007669"/>
    <property type="project" value="TreeGrafter"/>
</dbReference>
<dbReference type="AlphaFoldDB" id="A0A5B7BW78"/>
<dbReference type="InterPro" id="IPR000073">
    <property type="entry name" value="AB_hydrolase_1"/>
</dbReference>
<accession>A0A5B7BW78</accession>
<name>A0A5B7BW78_DAVIN</name>
<dbReference type="InterPro" id="IPR029058">
    <property type="entry name" value="AB_hydrolase_fold"/>
</dbReference>
<evidence type="ECO:0000313" key="2">
    <source>
        <dbReference type="EMBL" id="MPA72768.1"/>
    </source>
</evidence>
<gene>
    <name evidence="2" type="ORF">Din_042209</name>
</gene>
<proteinExistence type="predicted"/>
<dbReference type="Gene3D" id="3.40.50.1820">
    <property type="entry name" value="alpha/beta hydrolase"/>
    <property type="match status" value="1"/>
</dbReference>
<dbReference type="PANTHER" id="PTHR10992">
    <property type="entry name" value="METHYLESTERASE FAMILY MEMBER"/>
    <property type="match status" value="1"/>
</dbReference>
<sequence>MESQKHFVLIHGSCHGAWCWYKLVTLFKLAGHRVTAMDLGASDTASMSDYIQPLVEFIASLPHDEKVILVGHSYGGLAISLAMESFPDKISVAVYLTAFMPNYISPPATLIQEFFRRGPKESLSDLQFSFDHGQENPPTSIFFGPNYMKTNLYQHGHSEDLELAKMLVRPSGLFLQELGKESLLTEKNFGSVSRVFVVCEEDQLFKEEFQRWMIENSPTKEVKSIAGADHMVMLSKPKELCFCLHEIAEKYH</sequence>
<dbReference type="GO" id="GO:0009696">
    <property type="term" value="P:salicylic acid metabolic process"/>
    <property type="evidence" value="ECO:0007669"/>
    <property type="project" value="TreeGrafter"/>
</dbReference>
<organism evidence="2">
    <name type="scientific">Davidia involucrata</name>
    <name type="common">Dove tree</name>
    <dbReference type="NCBI Taxonomy" id="16924"/>
    <lineage>
        <taxon>Eukaryota</taxon>
        <taxon>Viridiplantae</taxon>
        <taxon>Streptophyta</taxon>
        <taxon>Embryophyta</taxon>
        <taxon>Tracheophyta</taxon>
        <taxon>Spermatophyta</taxon>
        <taxon>Magnoliopsida</taxon>
        <taxon>eudicotyledons</taxon>
        <taxon>Gunneridae</taxon>
        <taxon>Pentapetalae</taxon>
        <taxon>asterids</taxon>
        <taxon>Cornales</taxon>
        <taxon>Nyssaceae</taxon>
        <taxon>Davidia</taxon>
    </lineage>
</organism>
<dbReference type="FunFam" id="3.40.50.1820:FF:000051">
    <property type="entry name" value="(S)-hydroxynitrile lyase"/>
    <property type="match status" value="1"/>
</dbReference>
<protein>
    <submittedName>
        <fullName evidence="2">Putative methylesterase 10</fullName>
        <ecNumber evidence="2">3.1.1.78</ecNumber>
    </submittedName>
</protein>
<dbReference type="Pfam" id="PF12697">
    <property type="entry name" value="Abhydrolase_6"/>
    <property type="match status" value="1"/>
</dbReference>
<dbReference type="SUPFAM" id="SSF53474">
    <property type="entry name" value="alpha/beta-Hydrolases"/>
    <property type="match status" value="1"/>
</dbReference>
<reference evidence="2" key="1">
    <citation type="submission" date="2019-08" db="EMBL/GenBank/DDBJ databases">
        <title>Reference gene set and small RNA set construction with multiple tissues from Davidia involucrata Baill.</title>
        <authorList>
            <person name="Yang H."/>
            <person name="Zhou C."/>
            <person name="Li G."/>
            <person name="Wang J."/>
            <person name="Gao P."/>
            <person name="Wang M."/>
            <person name="Wang R."/>
            <person name="Zhao Y."/>
        </authorList>
    </citation>
    <scope>NUCLEOTIDE SEQUENCE</scope>
    <source>
        <tissue evidence="2">Mixed with DoveR01_LX</tissue>
    </source>
</reference>
<dbReference type="EC" id="3.1.1.78" evidence="2"/>
<dbReference type="InterPro" id="IPR045889">
    <property type="entry name" value="MES/HNL"/>
</dbReference>
<dbReference type="GO" id="GO:0080031">
    <property type="term" value="F:methyl salicylate esterase activity"/>
    <property type="evidence" value="ECO:0007669"/>
    <property type="project" value="TreeGrafter"/>
</dbReference>
<dbReference type="GO" id="GO:0009694">
    <property type="term" value="P:jasmonic acid metabolic process"/>
    <property type="evidence" value="ECO:0007669"/>
    <property type="project" value="TreeGrafter"/>
</dbReference>
<evidence type="ECO:0000259" key="1">
    <source>
        <dbReference type="Pfam" id="PF12697"/>
    </source>
</evidence>
<dbReference type="EMBL" id="GHES01042209">
    <property type="protein sequence ID" value="MPA72768.1"/>
    <property type="molecule type" value="Transcribed_RNA"/>
</dbReference>
<dbReference type="GO" id="GO:0050529">
    <property type="term" value="F:polyneuridine-aldehyde esterase activity"/>
    <property type="evidence" value="ECO:0007669"/>
    <property type="project" value="UniProtKB-EC"/>
</dbReference>
<dbReference type="PANTHER" id="PTHR10992:SF1030">
    <property type="entry name" value="AB HYDROLASE-1 DOMAIN-CONTAINING PROTEIN"/>
    <property type="match status" value="1"/>
</dbReference>
<feature type="domain" description="AB hydrolase-1" evidence="1">
    <location>
        <begin position="7"/>
        <end position="240"/>
    </location>
</feature>
<dbReference type="GO" id="GO:0080030">
    <property type="term" value="F:methyl indole-3-acetate esterase activity"/>
    <property type="evidence" value="ECO:0007669"/>
    <property type="project" value="TreeGrafter"/>
</dbReference>
<keyword evidence="2" id="KW-0378">Hydrolase</keyword>